<reference evidence="1 2" key="1">
    <citation type="submission" date="2023-07" db="EMBL/GenBank/DDBJ databases">
        <title>Sorghum-associated microbial communities from plants grown in Nebraska, USA.</title>
        <authorList>
            <person name="Schachtman D."/>
        </authorList>
    </citation>
    <scope>NUCLEOTIDE SEQUENCE [LARGE SCALE GENOMIC DNA]</scope>
    <source>
        <strain evidence="1 2">CC482</strain>
    </source>
</reference>
<dbReference type="Proteomes" id="UP001229346">
    <property type="component" value="Unassembled WGS sequence"/>
</dbReference>
<dbReference type="InterPro" id="IPR036388">
    <property type="entry name" value="WH-like_DNA-bd_sf"/>
</dbReference>
<organism evidence="1 2">
    <name type="scientific">Paenibacillus harenae</name>
    <dbReference type="NCBI Taxonomy" id="306543"/>
    <lineage>
        <taxon>Bacteria</taxon>
        <taxon>Bacillati</taxon>
        <taxon>Bacillota</taxon>
        <taxon>Bacilli</taxon>
        <taxon>Bacillales</taxon>
        <taxon>Paenibacillaceae</taxon>
        <taxon>Paenibacillus</taxon>
    </lineage>
</organism>
<proteinExistence type="predicted"/>
<name>A0ABT9U6W3_PAEHA</name>
<keyword evidence="2" id="KW-1185">Reference proteome</keyword>
<dbReference type="InterPro" id="IPR036390">
    <property type="entry name" value="WH_DNA-bd_sf"/>
</dbReference>
<sequence>MNFDVAHRKYIQHHLEQRRGERKGRLERGHNHAEYLFLRNVWWPLQGNFNHLHPEYEVPDWRGRSYFADFSWLPGQVKLLFEIKGFASHVRDMDRQKYCSELNREMFLFAMGYHVLSFAYDDIEQRPDLCISMLRMCLSRFQTHNTKISRANLNEKEIVFLALQNAHSIRPKDVEQHFEIDHKTAILMLQRLKEKGWLQPTYGAKQERVVRYSLTKDAINGLL</sequence>
<evidence type="ECO:0000313" key="1">
    <source>
        <dbReference type="EMBL" id="MDQ0115384.1"/>
    </source>
</evidence>
<accession>A0ABT9U6W3</accession>
<dbReference type="RefSeq" id="WP_307206967.1">
    <property type="nucleotide sequence ID" value="NZ_JAUSSU010000010.1"/>
</dbReference>
<evidence type="ECO:0000313" key="2">
    <source>
        <dbReference type="Proteomes" id="UP001229346"/>
    </source>
</evidence>
<evidence type="ECO:0008006" key="3">
    <source>
        <dbReference type="Google" id="ProtNLM"/>
    </source>
</evidence>
<dbReference type="SUPFAM" id="SSF46785">
    <property type="entry name" value="Winged helix' DNA-binding domain"/>
    <property type="match status" value="1"/>
</dbReference>
<comment type="caution">
    <text evidence="1">The sequence shown here is derived from an EMBL/GenBank/DDBJ whole genome shotgun (WGS) entry which is preliminary data.</text>
</comment>
<dbReference type="Gene3D" id="1.10.10.10">
    <property type="entry name" value="Winged helix-like DNA-binding domain superfamily/Winged helix DNA-binding domain"/>
    <property type="match status" value="1"/>
</dbReference>
<gene>
    <name evidence="1" type="ORF">J2T15_004842</name>
</gene>
<dbReference type="EMBL" id="JAUSSU010000010">
    <property type="protein sequence ID" value="MDQ0115384.1"/>
    <property type="molecule type" value="Genomic_DNA"/>
</dbReference>
<protein>
    <recommendedName>
        <fullName evidence="3">DUF559 domain-containing protein</fullName>
    </recommendedName>
</protein>